<protein>
    <submittedName>
        <fullName evidence="3">Uncharacterized protein</fullName>
    </submittedName>
</protein>
<dbReference type="Proteomes" id="UP000681967">
    <property type="component" value="Unassembled WGS sequence"/>
</dbReference>
<name>A0A8S3E2D2_9BILA</name>
<organism evidence="3 4">
    <name type="scientific">Rotaria magnacalcarata</name>
    <dbReference type="NCBI Taxonomy" id="392030"/>
    <lineage>
        <taxon>Eukaryota</taxon>
        <taxon>Metazoa</taxon>
        <taxon>Spiralia</taxon>
        <taxon>Gnathifera</taxon>
        <taxon>Rotifera</taxon>
        <taxon>Eurotatoria</taxon>
        <taxon>Bdelloidea</taxon>
        <taxon>Philodinida</taxon>
        <taxon>Philodinidae</taxon>
        <taxon>Rotaria</taxon>
    </lineage>
</organism>
<feature type="compositionally biased region" description="Low complexity" evidence="1">
    <location>
        <begin position="1"/>
        <end position="25"/>
    </location>
</feature>
<dbReference type="EMBL" id="CAJOBH010161923">
    <property type="protein sequence ID" value="CAF4881499.1"/>
    <property type="molecule type" value="Genomic_DNA"/>
</dbReference>
<evidence type="ECO:0000313" key="4">
    <source>
        <dbReference type="Proteomes" id="UP000681720"/>
    </source>
</evidence>
<evidence type="ECO:0000313" key="3">
    <source>
        <dbReference type="EMBL" id="CAF5054937.1"/>
    </source>
</evidence>
<comment type="caution">
    <text evidence="3">The sequence shown here is derived from an EMBL/GenBank/DDBJ whole genome shotgun (WGS) entry which is preliminary data.</text>
</comment>
<dbReference type="EMBL" id="CAJOBJ010231053">
    <property type="protein sequence ID" value="CAF5054937.1"/>
    <property type="molecule type" value="Genomic_DNA"/>
</dbReference>
<evidence type="ECO:0000256" key="1">
    <source>
        <dbReference type="SAM" id="MobiDB-lite"/>
    </source>
</evidence>
<dbReference type="AlphaFoldDB" id="A0A8S3E2D2"/>
<feature type="region of interest" description="Disordered" evidence="1">
    <location>
        <begin position="1"/>
        <end position="63"/>
    </location>
</feature>
<accession>A0A8S3E2D2</accession>
<evidence type="ECO:0000313" key="2">
    <source>
        <dbReference type="EMBL" id="CAF4881499.1"/>
    </source>
</evidence>
<reference evidence="3" key="1">
    <citation type="submission" date="2021-02" db="EMBL/GenBank/DDBJ databases">
        <authorList>
            <person name="Nowell W R."/>
        </authorList>
    </citation>
    <scope>NUCLEOTIDE SEQUENCE</scope>
</reference>
<dbReference type="Proteomes" id="UP000681720">
    <property type="component" value="Unassembled WGS sequence"/>
</dbReference>
<gene>
    <name evidence="2" type="ORF">BYL167_LOCUS51361</name>
    <name evidence="3" type="ORF">GIL414_LOCUS60180</name>
</gene>
<sequence length="63" mass="6732">MDTQYSTPTASMASQTAAAAAAATTNQFQLGEPPKTPPPQVRSSQSRSGTNRQRKQIELIDLV</sequence>
<feature type="non-terminal residue" evidence="3">
    <location>
        <position position="63"/>
    </location>
</feature>
<proteinExistence type="predicted"/>